<proteinExistence type="predicted"/>
<evidence type="ECO:0000313" key="2">
    <source>
        <dbReference type="Proteomes" id="UP001165960"/>
    </source>
</evidence>
<evidence type="ECO:0000313" key="1">
    <source>
        <dbReference type="EMBL" id="KAJ9048088.1"/>
    </source>
</evidence>
<sequence length="315" mass="34781">MSFIVSFLFTLFTVHSCAKGVVVREGNFTDEKSAFIYTKSWEPASGEPIAQVLFVHGQGEHINRYNHVFSKFAKEGIKVTGFDQIGCGLTGKHANDLGGAMGMARVRLNIDKVLNKDSKTPLFLMGHSFGGLTVLDYLARGASREHIYAGIASAPDLELSRESKPGFFERAMLRSVAAVTPTLKVSAIIDTSYLSRDPSQVELYNNDPLVFSECAAIQVYDTVFGGEYLLKGGYKNITVPRLLIAHGNDDKITSFAASETLVEELTKLGNQQTLTFKPFDGAYHELHNDIIKDEVIKYYIAWIKSVLVKPEIVQA</sequence>
<protein>
    <submittedName>
        <fullName evidence="1">Uncharacterized protein</fullName>
    </submittedName>
</protein>
<dbReference type="EMBL" id="QTSX02007598">
    <property type="protein sequence ID" value="KAJ9048088.1"/>
    <property type="molecule type" value="Genomic_DNA"/>
</dbReference>
<dbReference type="Proteomes" id="UP001165960">
    <property type="component" value="Unassembled WGS sequence"/>
</dbReference>
<organism evidence="1 2">
    <name type="scientific">Entomophthora muscae</name>
    <dbReference type="NCBI Taxonomy" id="34485"/>
    <lineage>
        <taxon>Eukaryota</taxon>
        <taxon>Fungi</taxon>
        <taxon>Fungi incertae sedis</taxon>
        <taxon>Zoopagomycota</taxon>
        <taxon>Entomophthoromycotina</taxon>
        <taxon>Entomophthoromycetes</taxon>
        <taxon>Entomophthorales</taxon>
        <taxon>Entomophthoraceae</taxon>
        <taxon>Entomophthora</taxon>
    </lineage>
</organism>
<reference evidence="1" key="1">
    <citation type="submission" date="2022-04" db="EMBL/GenBank/DDBJ databases">
        <title>Genome of the entomopathogenic fungus Entomophthora muscae.</title>
        <authorList>
            <person name="Elya C."/>
            <person name="Lovett B.R."/>
            <person name="Lee E."/>
            <person name="Macias A.M."/>
            <person name="Hajek A.E."/>
            <person name="De Bivort B.L."/>
            <person name="Kasson M.T."/>
            <person name="De Fine Licht H.H."/>
            <person name="Stajich J.E."/>
        </authorList>
    </citation>
    <scope>NUCLEOTIDE SEQUENCE</scope>
    <source>
        <strain evidence="1">Berkeley</strain>
    </source>
</reference>
<comment type="caution">
    <text evidence="1">The sequence shown here is derived from an EMBL/GenBank/DDBJ whole genome shotgun (WGS) entry which is preliminary data.</text>
</comment>
<name>A0ACC2RDD6_9FUNG</name>
<accession>A0ACC2RDD6</accession>
<gene>
    <name evidence="1" type="ORF">DSO57_1038532</name>
</gene>
<keyword evidence="2" id="KW-1185">Reference proteome</keyword>